<gene>
    <name evidence="2" type="ORF">Nepgr_026876</name>
</gene>
<protein>
    <submittedName>
        <fullName evidence="2">Uncharacterized protein</fullName>
    </submittedName>
</protein>
<organism evidence="2 3">
    <name type="scientific">Nepenthes gracilis</name>
    <name type="common">Slender pitcher plant</name>
    <dbReference type="NCBI Taxonomy" id="150966"/>
    <lineage>
        <taxon>Eukaryota</taxon>
        <taxon>Viridiplantae</taxon>
        <taxon>Streptophyta</taxon>
        <taxon>Embryophyta</taxon>
        <taxon>Tracheophyta</taxon>
        <taxon>Spermatophyta</taxon>
        <taxon>Magnoliopsida</taxon>
        <taxon>eudicotyledons</taxon>
        <taxon>Gunneridae</taxon>
        <taxon>Pentapetalae</taxon>
        <taxon>Caryophyllales</taxon>
        <taxon>Nepenthaceae</taxon>
        <taxon>Nepenthes</taxon>
    </lineage>
</organism>
<feature type="transmembrane region" description="Helical" evidence="1">
    <location>
        <begin position="76"/>
        <end position="93"/>
    </location>
</feature>
<dbReference type="Proteomes" id="UP001279734">
    <property type="component" value="Unassembled WGS sequence"/>
</dbReference>
<evidence type="ECO:0000313" key="2">
    <source>
        <dbReference type="EMBL" id="GMH25033.1"/>
    </source>
</evidence>
<comment type="caution">
    <text evidence="2">The sequence shown here is derived from an EMBL/GenBank/DDBJ whole genome shotgun (WGS) entry which is preliminary data.</text>
</comment>
<accession>A0AAD3Y0Y8</accession>
<dbReference type="AlphaFoldDB" id="A0AAD3Y0Y8"/>
<keyword evidence="3" id="KW-1185">Reference proteome</keyword>
<keyword evidence="1" id="KW-1133">Transmembrane helix</keyword>
<reference evidence="2" key="1">
    <citation type="submission" date="2023-05" db="EMBL/GenBank/DDBJ databases">
        <title>Nepenthes gracilis genome sequencing.</title>
        <authorList>
            <person name="Fukushima K."/>
        </authorList>
    </citation>
    <scope>NUCLEOTIDE SEQUENCE</scope>
    <source>
        <strain evidence="2">SING2019-196</strain>
    </source>
</reference>
<keyword evidence="1" id="KW-0812">Transmembrane</keyword>
<feature type="transmembrane region" description="Helical" evidence="1">
    <location>
        <begin position="49"/>
        <end position="70"/>
    </location>
</feature>
<keyword evidence="1" id="KW-0472">Membrane</keyword>
<name>A0AAD3Y0Y8_NEPGR</name>
<sequence>MVGVVSFSTIHRQSSARFSHHRSDFFCISSPDRADLSAGDRHLWGRLEWALFVLFVLLLFVSPFVISLPLSPLKMLVIFFFVSVFIPIYMHYASRN</sequence>
<evidence type="ECO:0000256" key="1">
    <source>
        <dbReference type="SAM" id="Phobius"/>
    </source>
</evidence>
<evidence type="ECO:0000313" key="3">
    <source>
        <dbReference type="Proteomes" id="UP001279734"/>
    </source>
</evidence>
<proteinExistence type="predicted"/>
<dbReference type="EMBL" id="BSYO01000028">
    <property type="protein sequence ID" value="GMH25033.1"/>
    <property type="molecule type" value="Genomic_DNA"/>
</dbReference>